<dbReference type="AlphaFoldDB" id="A0A2A2L7Y2"/>
<sequence>MKAFVLAPPIFVPNDDDHSQAMQVILSVGQTPANVKGYVVFGRKDGAVGQDASDFFGAFRRDEELVVIGGTAASYNGKRAVRIDDLDQIDLTPEASISMQVEDESELMFVNVQNTEPLRKRKKSALF</sequence>
<keyword evidence="2" id="KW-1185">Reference proteome</keyword>
<evidence type="ECO:0000313" key="2">
    <source>
        <dbReference type="Proteomes" id="UP000218231"/>
    </source>
</evidence>
<organism evidence="1 2">
    <name type="scientific">Diploscapter pachys</name>
    <dbReference type="NCBI Taxonomy" id="2018661"/>
    <lineage>
        <taxon>Eukaryota</taxon>
        <taxon>Metazoa</taxon>
        <taxon>Ecdysozoa</taxon>
        <taxon>Nematoda</taxon>
        <taxon>Chromadorea</taxon>
        <taxon>Rhabditida</taxon>
        <taxon>Rhabditina</taxon>
        <taxon>Rhabditomorpha</taxon>
        <taxon>Rhabditoidea</taxon>
        <taxon>Rhabditidae</taxon>
        <taxon>Diploscapter</taxon>
    </lineage>
</organism>
<protein>
    <submittedName>
        <fullName evidence="1">Uncharacterized protein</fullName>
    </submittedName>
</protein>
<evidence type="ECO:0000313" key="1">
    <source>
        <dbReference type="EMBL" id="PAV82371.1"/>
    </source>
</evidence>
<dbReference type="Proteomes" id="UP000218231">
    <property type="component" value="Unassembled WGS sequence"/>
</dbReference>
<reference evidence="1 2" key="1">
    <citation type="journal article" date="2017" name="Curr. Biol.">
        <title>Genome architecture and evolution of a unichromosomal asexual nematode.</title>
        <authorList>
            <person name="Fradin H."/>
            <person name="Zegar C."/>
            <person name="Gutwein M."/>
            <person name="Lucas J."/>
            <person name="Kovtun M."/>
            <person name="Corcoran D."/>
            <person name="Baugh L.R."/>
            <person name="Kiontke K."/>
            <person name="Gunsalus K."/>
            <person name="Fitch D.H."/>
            <person name="Piano F."/>
        </authorList>
    </citation>
    <scope>NUCLEOTIDE SEQUENCE [LARGE SCALE GENOMIC DNA]</scope>
    <source>
        <strain evidence="1">PF1309</strain>
    </source>
</reference>
<dbReference type="EMBL" id="LIAE01007058">
    <property type="protein sequence ID" value="PAV82371.1"/>
    <property type="molecule type" value="Genomic_DNA"/>
</dbReference>
<name>A0A2A2L7Y2_9BILA</name>
<gene>
    <name evidence="1" type="ORF">WR25_21540</name>
</gene>
<comment type="caution">
    <text evidence="1">The sequence shown here is derived from an EMBL/GenBank/DDBJ whole genome shotgun (WGS) entry which is preliminary data.</text>
</comment>
<proteinExistence type="predicted"/>
<accession>A0A2A2L7Y2</accession>